<organism evidence="2 3">
    <name type="scientific">Qipengyuania citrea</name>
    <dbReference type="NCBI Taxonomy" id="225971"/>
    <lineage>
        <taxon>Bacteria</taxon>
        <taxon>Pseudomonadati</taxon>
        <taxon>Pseudomonadota</taxon>
        <taxon>Alphaproteobacteria</taxon>
        <taxon>Sphingomonadales</taxon>
        <taxon>Erythrobacteraceae</taxon>
        <taxon>Qipengyuania</taxon>
    </lineage>
</organism>
<dbReference type="Proteomes" id="UP000439914">
    <property type="component" value="Unassembled WGS sequence"/>
</dbReference>
<protein>
    <recommendedName>
        <fullName evidence="1">TNase-like domain-containing protein</fullName>
    </recommendedName>
</protein>
<dbReference type="InterPro" id="IPR035437">
    <property type="entry name" value="SNase_OB-fold_sf"/>
</dbReference>
<dbReference type="Gene3D" id="2.40.50.90">
    <property type="match status" value="1"/>
</dbReference>
<name>A0A6I4UED0_9SPHN</name>
<dbReference type="Pfam" id="PF00565">
    <property type="entry name" value="SNase"/>
    <property type="match status" value="1"/>
</dbReference>
<evidence type="ECO:0000313" key="3">
    <source>
        <dbReference type="Proteomes" id="UP000439914"/>
    </source>
</evidence>
<accession>A0A6I4UED0</accession>
<dbReference type="AlphaFoldDB" id="A0A6I4UED0"/>
<proteinExistence type="predicted"/>
<feature type="domain" description="TNase-like" evidence="1">
    <location>
        <begin position="10"/>
        <end position="43"/>
    </location>
</feature>
<gene>
    <name evidence="2" type="ORF">GRI55_09745</name>
</gene>
<dbReference type="InterPro" id="IPR016071">
    <property type="entry name" value="Staphylococal_nuclease_OB-fold"/>
</dbReference>
<dbReference type="GeneID" id="93685281"/>
<evidence type="ECO:0000313" key="2">
    <source>
        <dbReference type="EMBL" id="MXP36055.1"/>
    </source>
</evidence>
<dbReference type="SUPFAM" id="SSF50199">
    <property type="entry name" value="Staphylococcal nuclease"/>
    <property type="match status" value="1"/>
</dbReference>
<dbReference type="EMBL" id="WTYG01000002">
    <property type="protein sequence ID" value="MXP36055.1"/>
    <property type="molecule type" value="Genomic_DNA"/>
</dbReference>
<comment type="caution">
    <text evidence="2">The sequence shown here is derived from an EMBL/GenBank/DDBJ whole genome shotgun (WGS) entry which is preliminary data.</text>
</comment>
<evidence type="ECO:0000259" key="1">
    <source>
        <dbReference type="Pfam" id="PF00565"/>
    </source>
</evidence>
<sequence>MPRPLPCEGKGKDGYGRTLAVVRVGGRSVGSILVREGLAREWTGRREPRR</sequence>
<reference evidence="2 3" key="1">
    <citation type="submission" date="2019-12" db="EMBL/GenBank/DDBJ databases">
        <title>Genomic-based taxomic classification of the family Erythrobacteraceae.</title>
        <authorList>
            <person name="Xu L."/>
        </authorList>
    </citation>
    <scope>NUCLEOTIDE SEQUENCE [LARGE SCALE GENOMIC DNA]</scope>
    <source>
        <strain evidence="2 3">CGMCC 1.8703</strain>
    </source>
</reference>
<dbReference type="RefSeq" id="WP_160766983.1">
    <property type="nucleotide sequence ID" value="NZ_JAUSWK010000001.1"/>
</dbReference>